<dbReference type="PANTHER" id="PTHR47843">
    <property type="entry name" value="BTB DOMAIN-CONTAINING PROTEIN-RELATED"/>
    <property type="match status" value="1"/>
</dbReference>
<protein>
    <recommendedName>
        <fullName evidence="2">BTB domain-containing protein</fullName>
    </recommendedName>
</protein>
<dbReference type="SMART" id="SM00225">
    <property type="entry name" value="BTB"/>
    <property type="match status" value="1"/>
</dbReference>
<dbReference type="EMBL" id="ML119901">
    <property type="protein sequence ID" value="RPA71765.1"/>
    <property type="molecule type" value="Genomic_DNA"/>
</dbReference>
<evidence type="ECO:0000313" key="4">
    <source>
        <dbReference type="Proteomes" id="UP000275078"/>
    </source>
</evidence>
<dbReference type="CDD" id="cd18186">
    <property type="entry name" value="BTB_POZ_ZBTB_KLHL-like"/>
    <property type="match status" value="1"/>
</dbReference>
<dbReference type="Pfam" id="PF00651">
    <property type="entry name" value="BTB"/>
    <property type="match status" value="1"/>
</dbReference>
<dbReference type="Proteomes" id="UP000275078">
    <property type="component" value="Unassembled WGS sequence"/>
</dbReference>
<proteinExistence type="predicted"/>
<reference evidence="3 4" key="1">
    <citation type="journal article" date="2018" name="Nat. Ecol. Evol.">
        <title>Pezizomycetes genomes reveal the molecular basis of ectomycorrhizal truffle lifestyle.</title>
        <authorList>
            <person name="Murat C."/>
            <person name="Payen T."/>
            <person name="Noel B."/>
            <person name="Kuo A."/>
            <person name="Morin E."/>
            <person name="Chen J."/>
            <person name="Kohler A."/>
            <person name="Krizsan K."/>
            <person name="Balestrini R."/>
            <person name="Da Silva C."/>
            <person name="Montanini B."/>
            <person name="Hainaut M."/>
            <person name="Levati E."/>
            <person name="Barry K.W."/>
            <person name="Belfiori B."/>
            <person name="Cichocki N."/>
            <person name="Clum A."/>
            <person name="Dockter R.B."/>
            <person name="Fauchery L."/>
            <person name="Guy J."/>
            <person name="Iotti M."/>
            <person name="Le Tacon F."/>
            <person name="Lindquist E.A."/>
            <person name="Lipzen A."/>
            <person name="Malagnac F."/>
            <person name="Mello A."/>
            <person name="Molinier V."/>
            <person name="Miyauchi S."/>
            <person name="Poulain J."/>
            <person name="Riccioni C."/>
            <person name="Rubini A."/>
            <person name="Sitrit Y."/>
            <person name="Splivallo R."/>
            <person name="Traeger S."/>
            <person name="Wang M."/>
            <person name="Zifcakova L."/>
            <person name="Wipf D."/>
            <person name="Zambonelli A."/>
            <person name="Paolocci F."/>
            <person name="Nowrousian M."/>
            <person name="Ottonello S."/>
            <person name="Baldrian P."/>
            <person name="Spatafora J.W."/>
            <person name="Henrissat B."/>
            <person name="Nagy L.G."/>
            <person name="Aury J.M."/>
            <person name="Wincker P."/>
            <person name="Grigoriev I.V."/>
            <person name="Bonfante P."/>
            <person name="Martin F.M."/>
        </authorList>
    </citation>
    <scope>NUCLEOTIDE SEQUENCE [LARGE SCALE GENOMIC DNA]</scope>
    <source>
        <strain evidence="3 4">RN42</strain>
    </source>
</reference>
<evidence type="ECO:0000259" key="2">
    <source>
        <dbReference type="PROSITE" id="PS50097"/>
    </source>
</evidence>
<dbReference type="OrthoDB" id="6359816at2759"/>
<name>A0A3N4HBG5_ASCIM</name>
<dbReference type="STRING" id="1160509.A0A3N4HBG5"/>
<dbReference type="PANTHER" id="PTHR47843:SF5">
    <property type="entry name" value="BTB_POZ DOMAIN PROTEIN"/>
    <property type="match status" value="1"/>
</dbReference>
<evidence type="ECO:0000256" key="1">
    <source>
        <dbReference type="SAM" id="Coils"/>
    </source>
</evidence>
<sequence length="386" mass="44261">MSRNNRVAKAASWAKPFQFCPAVADAILAAARRRETREDPAESITAGNLSLLRSGKYSDLTLKCKGEEFKVHCSILCPQSEFFAACVESGMKESASKVIELVDEDPSDVKRMLEFLYVRRYWEHPQQAPENPDDYDNASERLYEEYEEMEGPRSEEDRLRDPVMVNMRMYALADKFGIPALKKQARKGLRRFSSLTFESLTGRDSKGAANANSSEGRADLIVEQWQRLVDAAMSLEDFIDDEKLMRVLVDPVARVAPQLSESHKTQFKDLIQRLTEKGSNELSVRMFEKACLESQWIRRATLERWKEDKEKHKSQLETLVRRMKGLLNLVVEHKRFSHDNCRSNRVPLPVYCEVSNTVRFKCQGCGVYVVFPPYDEESESSSSDSD</sequence>
<feature type="domain" description="BTB" evidence="2">
    <location>
        <begin position="58"/>
        <end position="117"/>
    </location>
</feature>
<dbReference type="AlphaFoldDB" id="A0A3N4HBG5"/>
<dbReference type="SUPFAM" id="SSF54695">
    <property type="entry name" value="POZ domain"/>
    <property type="match status" value="1"/>
</dbReference>
<dbReference type="InterPro" id="IPR000210">
    <property type="entry name" value="BTB/POZ_dom"/>
</dbReference>
<keyword evidence="4" id="KW-1185">Reference proteome</keyword>
<feature type="coiled-coil region" evidence="1">
    <location>
        <begin position="302"/>
        <end position="329"/>
    </location>
</feature>
<evidence type="ECO:0000313" key="3">
    <source>
        <dbReference type="EMBL" id="RPA71765.1"/>
    </source>
</evidence>
<accession>A0A3N4HBG5</accession>
<dbReference type="PROSITE" id="PS50097">
    <property type="entry name" value="BTB"/>
    <property type="match status" value="1"/>
</dbReference>
<dbReference type="Gene3D" id="3.30.710.10">
    <property type="entry name" value="Potassium Channel Kv1.1, Chain A"/>
    <property type="match status" value="1"/>
</dbReference>
<keyword evidence="1" id="KW-0175">Coiled coil</keyword>
<dbReference type="InterPro" id="IPR011333">
    <property type="entry name" value="SKP1/BTB/POZ_sf"/>
</dbReference>
<gene>
    <name evidence="3" type="ORF">BJ508DRAFT_245225</name>
</gene>
<organism evidence="3 4">
    <name type="scientific">Ascobolus immersus RN42</name>
    <dbReference type="NCBI Taxonomy" id="1160509"/>
    <lineage>
        <taxon>Eukaryota</taxon>
        <taxon>Fungi</taxon>
        <taxon>Dikarya</taxon>
        <taxon>Ascomycota</taxon>
        <taxon>Pezizomycotina</taxon>
        <taxon>Pezizomycetes</taxon>
        <taxon>Pezizales</taxon>
        <taxon>Ascobolaceae</taxon>
        <taxon>Ascobolus</taxon>
    </lineage>
</organism>